<dbReference type="Gene3D" id="3.40.50.720">
    <property type="entry name" value="NAD(P)-binding Rossmann-like Domain"/>
    <property type="match status" value="1"/>
</dbReference>
<dbReference type="PANTHER" id="PTHR43401:SF4">
    <property type="entry name" value="D-ARABINOSE 1-DEHYDROGENASE (NADP(+))"/>
    <property type="match status" value="1"/>
</dbReference>
<dbReference type="InterPro" id="IPR050129">
    <property type="entry name" value="Zn_alcohol_dh"/>
</dbReference>
<dbReference type="Proteomes" id="UP000007813">
    <property type="component" value="Unassembled WGS sequence"/>
</dbReference>
<comment type="caution">
    <text evidence="7">The sequence shown here is derived from an EMBL/GenBank/DDBJ whole genome shotgun (WGS) entry which is preliminary data.</text>
</comment>
<dbReference type="Pfam" id="PF08240">
    <property type="entry name" value="ADH_N"/>
    <property type="match status" value="1"/>
</dbReference>
<proteinExistence type="inferred from homology"/>
<evidence type="ECO:0000256" key="3">
    <source>
        <dbReference type="ARBA" id="ARBA00023002"/>
    </source>
</evidence>
<dbReference type="GO" id="GO:0016616">
    <property type="term" value="F:oxidoreductase activity, acting on the CH-OH group of donors, NAD or NADP as acceptor"/>
    <property type="evidence" value="ECO:0007669"/>
    <property type="project" value="UniProtKB-ARBA"/>
</dbReference>
<dbReference type="GO" id="GO:0008270">
    <property type="term" value="F:zinc ion binding"/>
    <property type="evidence" value="ECO:0007669"/>
    <property type="project" value="InterPro"/>
</dbReference>
<dbReference type="AlphaFoldDB" id="J2ZWJ5"/>
<keyword evidence="2 4" id="KW-0862">Zinc</keyword>
<protein>
    <submittedName>
        <fullName evidence="7">Alcohol dehydrogenase</fullName>
    </submittedName>
</protein>
<keyword evidence="1 4" id="KW-0479">Metal-binding</keyword>
<dbReference type="InterPro" id="IPR013149">
    <property type="entry name" value="ADH-like_C"/>
</dbReference>
<reference evidence="7 8" key="1">
    <citation type="journal article" date="2012" name="J. Bacteriol.">
        <title>Draft Genome Sequence of the Extremely Halophilic Archaeon Halogranum salarium B-1T.</title>
        <authorList>
            <person name="Kim K.K."/>
            <person name="Lee K.C."/>
            <person name="Lee J.S."/>
        </authorList>
    </citation>
    <scope>NUCLEOTIDE SEQUENCE [LARGE SCALE GENOMIC DNA]</scope>
    <source>
        <strain evidence="7 8">B-1</strain>
    </source>
</reference>
<dbReference type="PROSITE" id="PS00059">
    <property type="entry name" value="ADH_ZINC"/>
    <property type="match status" value="1"/>
</dbReference>
<accession>J2ZWJ5</accession>
<dbReference type="SUPFAM" id="SSF51735">
    <property type="entry name" value="NAD(P)-binding Rossmann-fold domains"/>
    <property type="match status" value="1"/>
</dbReference>
<dbReference type="Gene3D" id="3.90.180.10">
    <property type="entry name" value="Medium-chain alcohol dehydrogenases, catalytic domain"/>
    <property type="match status" value="1"/>
</dbReference>
<dbReference type="eggNOG" id="arCOG01455">
    <property type="taxonomic scope" value="Archaea"/>
</dbReference>
<evidence type="ECO:0000256" key="4">
    <source>
        <dbReference type="RuleBase" id="RU361277"/>
    </source>
</evidence>
<evidence type="ECO:0000259" key="6">
    <source>
        <dbReference type="Pfam" id="PF08240"/>
    </source>
</evidence>
<dbReference type="GO" id="GO:0030554">
    <property type="term" value="F:adenyl nucleotide binding"/>
    <property type="evidence" value="ECO:0007669"/>
    <property type="project" value="UniProtKB-ARBA"/>
</dbReference>
<dbReference type="InterPro" id="IPR002328">
    <property type="entry name" value="ADH_Zn_CS"/>
</dbReference>
<name>J2ZWJ5_9EURY</name>
<dbReference type="Pfam" id="PF00107">
    <property type="entry name" value="ADH_zinc_N"/>
    <property type="match status" value="1"/>
</dbReference>
<evidence type="ECO:0000256" key="2">
    <source>
        <dbReference type="ARBA" id="ARBA00022833"/>
    </source>
</evidence>
<dbReference type="GO" id="GO:0044281">
    <property type="term" value="P:small molecule metabolic process"/>
    <property type="evidence" value="ECO:0007669"/>
    <property type="project" value="UniProtKB-ARBA"/>
</dbReference>
<organism evidence="7 8">
    <name type="scientific">Halogranum salarium B-1</name>
    <dbReference type="NCBI Taxonomy" id="1210908"/>
    <lineage>
        <taxon>Archaea</taxon>
        <taxon>Methanobacteriati</taxon>
        <taxon>Methanobacteriota</taxon>
        <taxon>Stenosarchaea group</taxon>
        <taxon>Halobacteria</taxon>
        <taxon>Halobacteriales</taxon>
        <taxon>Haloferacaceae</taxon>
    </lineage>
</organism>
<feature type="domain" description="Alcohol dehydrogenase-like N-terminal" evidence="6">
    <location>
        <begin position="14"/>
        <end position="96"/>
    </location>
</feature>
<dbReference type="GO" id="GO:0043168">
    <property type="term" value="F:anion binding"/>
    <property type="evidence" value="ECO:0007669"/>
    <property type="project" value="UniProtKB-ARBA"/>
</dbReference>
<gene>
    <name evidence="7" type="ORF">HSB1_43710</name>
</gene>
<feature type="domain" description="Alcohol dehydrogenase-like C-terminal" evidence="5">
    <location>
        <begin position="135"/>
        <end position="262"/>
    </location>
</feature>
<dbReference type="EMBL" id="ALJD01000014">
    <property type="protein sequence ID" value="EJN57408.1"/>
    <property type="molecule type" value="Genomic_DNA"/>
</dbReference>
<evidence type="ECO:0000256" key="1">
    <source>
        <dbReference type="ARBA" id="ARBA00022723"/>
    </source>
</evidence>
<dbReference type="InterPro" id="IPR036291">
    <property type="entry name" value="NAD(P)-bd_dom_sf"/>
</dbReference>
<evidence type="ECO:0000313" key="8">
    <source>
        <dbReference type="Proteomes" id="UP000007813"/>
    </source>
</evidence>
<evidence type="ECO:0000259" key="5">
    <source>
        <dbReference type="Pfam" id="PF00107"/>
    </source>
</evidence>
<dbReference type="SUPFAM" id="SSF50129">
    <property type="entry name" value="GroES-like"/>
    <property type="match status" value="1"/>
</dbReference>
<comment type="cofactor">
    <cofactor evidence="4">
        <name>Zn(2+)</name>
        <dbReference type="ChEBI" id="CHEBI:29105"/>
    </cofactor>
</comment>
<dbReference type="GO" id="GO:0051262">
    <property type="term" value="P:protein tetramerization"/>
    <property type="evidence" value="ECO:0007669"/>
    <property type="project" value="UniProtKB-ARBA"/>
</dbReference>
<dbReference type="PANTHER" id="PTHR43401">
    <property type="entry name" value="L-THREONINE 3-DEHYDROGENASE"/>
    <property type="match status" value="1"/>
</dbReference>
<evidence type="ECO:0000313" key="7">
    <source>
        <dbReference type="EMBL" id="EJN57408.1"/>
    </source>
</evidence>
<keyword evidence="3" id="KW-0560">Oxidoreductase</keyword>
<dbReference type="InterPro" id="IPR013154">
    <property type="entry name" value="ADH-like_N"/>
</dbReference>
<dbReference type="InterPro" id="IPR011032">
    <property type="entry name" value="GroES-like_sf"/>
</dbReference>
<comment type="similarity">
    <text evidence="4">Belongs to the zinc-containing alcohol dehydrogenase family.</text>
</comment>
<sequence length="304" mass="32750">MSLYNGNPLVGSKPAGEVVPGHEPAGTISEVGDNVDHLSVGDRVAINCFAGCGHCEYCQQGEPNLCPDVEILGFDRHGGDAEELVTPASTCHLMPDEMSMGVGAVATDALGNLYSTLNECNVSGTDTVGIIGLGPMGLAGVLNADAMGADVVAFELVDHRREKGLELGAKYAVDPSEENPEARVDEITNGRGLDVVVDCSGAQPGIEMGFNLVKKHGTFAQIGETDEVTLNPSEDLIHKKVNYMGSWYFRTHEWPEIAEFIVEKIGNEQAEKIISHEYPLEEESVQEAFKKFDNRETQKVIFTP</sequence>